<protein>
    <recommendedName>
        <fullName evidence="3">t-SNARE coiled-coil homology domain-containing protein</fullName>
    </recommendedName>
</protein>
<feature type="region of interest" description="Disordered" evidence="1">
    <location>
        <begin position="1"/>
        <end position="72"/>
    </location>
</feature>
<dbReference type="EMBL" id="NWUJ01000016">
    <property type="protein sequence ID" value="PFH31208.1"/>
    <property type="molecule type" value="Genomic_DNA"/>
</dbReference>
<reference evidence="4 5" key="1">
    <citation type="submission" date="2017-09" db="EMBL/GenBank/DDBJ databases">
        <title>Genome sequencing of Besnoitia besnoiti strain Bb-Ger1.</title>
        <authorList>
            <person name="Schares G."/>
            <person name="Venepally P."/>
            <person name="Lorenzi H.A."/>
        </authorList>
    </citation>
    <scope>NUCLEOTIDE SEQUENCE [LARGE SCALE GENOMIC DNA]</scope>
    <source>
        <strain evidence="4 5">Bb-Ger1</strain>
    </source>
</reference>
<comment type="caution">
    <text evidence="4">The sequence shown here is derived from an EMBL/GenBank/DDBJ whole genome shotgun (WGS) entry which is preliminary data.</text>
</comment>
<dbReference type="OrthoDB" id="331502at2759"/>
<keyword evidence="5" id="KW-1185">Reference proteome</keyword>
<evidence type="ECO:0000259" key="3">
    <source>
        <dbReference type="PROSITE" id="PS50192"/>
    </source>
</evidence>
<proteinExistence type="predicted"/>
<dbReference type="CDD" id="cd15841">
    <property type="entry name" value="SNARE_Qc"/>
    <property type="match status" value="1"/>
</dbReference>
<evidence type="ECO:0000256" key="1">
    <source>
        <dbReference type="SAM" id="MobiDB-lite"/>
    </source>
</evidence>
<feature type="region of interest" description="Disordered" evidence="1">
    <location>
        <begin position="272"/>
        <end position="298"/>
    </location>
</feature>
<dbReference type="GeneID" id="40308134"/>
<evidence type="ECO:0000256" key="2">
    <source>
        <dbReference type="SAM" id="Phobius"/>
    </source>
</evidence>
<dbReference type="RefSeq" id="XP_029215217.1">
    <property type="nucleotide sequence ID" value="XM_029361750.1"/>
</dbReference>
<name>A0A2A9LXJ8_BESBE</name>
<dbReference type="Gene3D" id="1.20.5.110">
    <property type="match status" value="1"/>
</dbReference>
<dbReference type="Proteomes" id="UP000224006">
    <property type="component" value="Chromosome XIII"/>
</dbReference>
<dbReference type="VEuPathDB" id="ToxoDB:BESB_030820"/>
<accession>A0A2A9LXJ8</accession>
<dbReference type="InterPro" id="IPR000727">
    <property type="entry name" value="T_SNARE_dom"/>
</dbReference>
<evidence type="ECO:0000313" key="4">
    <source>
        <dbReference type="EMBL" id="PFH31208.1"/>
    </source>
</evidence>
<keyword evidence="2" id="KW-0812">Transmembrane</keyword>
<sequence>MNVSSALGLPKVLPTEKDLPSLPTVDTRKKRKQPKAKPALPHRRSQGSRWKKSGGWQKMLWSSGEKSKRDGAGSLSFLHSRLSAGGEGQHRGGPEGPPSELDELVALCQRIEEECFAADHEEKEEETDEFLAVKKRMEDTIRNTHMLIEERRTIRAAKGTTLETVRLGGEIDDNLSLLRELFEELSTIYGQQFKARKKKNLSDEDMEERHADINRLMRAIEELRRDSKRTASSHGGGSQNARLRTLTELQSGSFALQRNGVSERPITAVWGEAVDGDGGSSPAGRGPQVEEVSEEDRATMKRWKARDEEFDKQVEEIGDAIDRIAHVAVQIGENADLHHELIQNVHGQTDQAATEIQHLNAKVKGILGKQSNTTFFTRLLLIVILVFLICFVISTVYARYIKKA</sequence>
<dbReference type="SUPFAM" id="SSF58038">
    <property type="entry name" value="SNARE fusion complex"/>
    <property type="match status" value="1"/>
</dbReference>
<evidence type="ECO:0000313" key="5">
    <source>
        <dbReference type="Proteomes" id="UP000224006"/>
    </source>
</evidence>
<feature type="transmembrane region" description="Helical" evidence="2">
    <location>
        <begin position="379"/>
        <end position="398"/>
    </location>
</feature>
<dbReference type="AlphaFoldDB" id="A0A2A9LXJ8"/>
<feature type="compositionally biased region" description="Basic residues" evidence="1">
    <location>
        <begin position="28"/>
        <end position="52"/>
    </location>
</feature>
<dbReference type="PROSITE" id="PS50192">
    <property type="entry name" value="T_SNARE"/>
    <property type="match status" value="1"/>
</dbReference>
<keyword evidence="2" id="KW-0472">Membrane</keyword>
<dbReference type="KEGG" id="bbes:BESB_030820"/>
<gene>
    <name evidence="4" type="ORF">BESB_030820</name>
</gene>
<organism evidence="4 5">
    <name type="scientific">Besnoitia besnoiti</name>
    <name type="common">Apicomplexan protozoan</name>
    <dbReference type="NCBI Taxonomy" id="94643"/>
    <lineage>
        <taxon>Eukaryota</taxon>
        <taxon>Sar</taxon>
        <taxon>Alveolata</taxon>
        <taxon>Apicomplexa</taxon>
        <taxon>Conoidasida</taxon>
        <taxon>Coccidia</taxon>
        <taxon>Eucoccidiorida</taxon>
        <taxon>Eimeriorina</taxon>
        <taxon>Sarcocystidae</taxon>
        <taxon>Besnoitia</taxon>
    </lineage>
</organism>
<keyword evidence="2" id="KW-1133">Transmembrane helix</keyword>
<feature type="domain" description="T-SNARE coiled-coil homology" evidence="3">
    <location>
        <begin position="304"/>
        <end position="366"/>
    </location>
</feature>